<accession>A0A8H7V1X9</accession>
<keyword evidence="7" id="KW-0732">Signal</keyword>
<dbReference type="GO" id="GO:0005783">
    <property type="term" value="C:endoplasmic reticulum"/>
    <property type="evidence" value="ECO:0007669"/>
    <property type="project" value="TreeGrafter"/>
</dbReference>
<name>A0A8H7V1X9_9FUNG</name>
<dbReference type="GO" id="GO:0003755">
    <property type="term" value="F:peptidyl-prolyl cis-trans isomerase activity"/>
    <property type="evidence" value="ECO:0007669"/>
    <property type="project" value="UniProtKB-KW"/>
</dbReference>
<evidence type="ECO:0000256" key="2">
    <source>
        <dbReference type="ARBA" id="ARBA00013194"/>
    </source>
</evidence>
<dbReference type="EMBL" id="JAEPRC010000388">
    <property type="protein sequence ID" value="KAG2198489.1"/>
    <property type="molecule type" value="Genomic_DNA"/>
</dbReference>
<evidence type="ECO:0000313" key="10">
    <source>
        <dbReference type="Proteomes" id="UP000650833"/>
    </source>
</evidence>
<evidence type="ECO:0000256" key="1">
    <source>
        <dbReference type="ARBA" id="ARBA00000971"/>
    </source>
</evidence>
<keyword evidence="3 5" id="KW-0697">Rotamase</keyword>
<dbReference type="PANTHER" id="PTHR45779:SF7">
    <property type="entry name" value="PEPTIDYLPROLYL ISOMERASE"/>
    <property type="match status" value="1"/>
</dbReference>
<feature type="chain" id="PRO_5034914814" description="peptidylprolyl isomerase" evidence="7">
    <location>
        <begin position="22"/>
        <end position="185"/>
    </location>
</feature>
<keyword evidence="6" id="KW-0812">Transmembrane</keyword>
<feature type="signal peptide" evidence="7">
    <location>
        <begin position="1"/>
        <end position="21"/>
    </location>
</feature>
<dbReference type="AlphaFoldDB" id="A0A8H7V1X9"/>
<dbReference type="PROSITE" id="PS50059">
    <property type="entry name" value="FKBP_PPIASE"/>
    <property type="match status" value="1"/>
</dbReference>
<dbReference type="EC" id="5.2.1.8" evidence="2 5"/>
<keyword evidence="6" id="KW-1133">Transmembrane helix</keyword>
<dbReference type="OrthoDB" id="1902587at2759"/>
<reference evidence="9" key="1">
    <citation type="submission" date="2020-12" db="EMBL/GenBank/DDBJ databases">
        <title>Metabolic potential, ecology and presence of endohyphal bacteria is reflected in genomic diversity of Mucoromycotina.</title>
        <authorList>
            <person name="Muszewska A."/>
            <person name="Okrasinska A."/>
            <person name="Steczkiewicz K."/>
            <person name="Drgas O."/>
            <person name="Orlowska M."/>
            <person name="Perlinska-Lenart U."/>
            <person name="Aleksandrzak-Piekarczyk T."/>
            <person name="Szatraj K."/>
            <person name="Zielenkiewicz U."/>
            <person name="Pilsyk S."/>
            <person name="Malc E."/>
            <person name="Mieczkowski P."/>
            <person name="Kruszewska J.S."/>
            <person name="Biernat P."/>
            <person name="Pawlowska J."/>
        </authorList>
    </citation>
    <scope>NUCLEOTIDE SEQUENCE</scope>
    <source>
        <strain evidence="9">CBS 226.32</strain>
    </source>
</reference>
<gene>
    <name evidence="9" type="ORF">INT46_003757</name>
</gene>
<feature type="transmembrane region" description="Helical" evidence="6">
    <location>
        <begin position="147"/>
        <end position="166"/>
    </location>
</feature>
<feature type="domain" description="PPIase FKBP-type" evidence="8">
    <location>
        <begin position="51"/>
        <end position="140"/>
    </location>
</feature>
<sequence length="185" mass="20927">MRYFVLCKVISLLALICVVLANSESELEQPVKLLGGVIRTSDNCKQKVTSNSKVKLHYRARVWGSEEFYESTYLIEKPHSYKLGRDKLMKGLEQGIHGMCAGEIRRLLIPADLAYGQMGLPNLVPENTAIIYEVEMLEVNSPFSNPWFWAGLLTLGFGFFFMNRFSNMSKASSSSKFLEKVAKTE</sequence>
<dbReference type="InterPro" id="IPR044609">
    <property type="entry name" value="FKBP2/11"/>
</dbReference>
<dbReference type="InterPro" id="IPR046357">
    <property type="entry name" value="PPIase_dom_sf"/>
</dbReference>
<keyword evidence="10" id="KW-1185">Reference proteome</keyword>
<keyword evidence="6" id="KW-0472">Membrane</keyword>
<evidence type="ECO:0000256" key="5">
    <source>
        <dbReference type="PROSITE-ProRule" id="PRU00277"/>
    </source>
</evidence>
<evidence type="ECO:0000256" key="6">
    <source>
        <dbReference type="SAM" id="Phobius"/>
    </source>
</evidence>
<comment type="caution">
    <text evidence="9">The sequence shown here is derived from an EMBL/GenBank/DDBJ whole genome shotgun (WGS) entry which is preliminary data.</text>
</comment>
<evidence type="ECO:0000256" key="3">
    <source>
        <dbReference type="ARBA" id="ARBA00023110"/>
    </source>
</evidence>
<evidence type="ECO:0000313" key="9">
    <source>
        <dbReference type="EMBL" id="KAG2198489.1"/>
    </source>
</evidence>
<dbReference type="SUPFAM" id="SSF54534">
    <property type="entry name" value="FKBP-like"/>
    <property type="match status" value="1"/>
</dbReference>
<evidence type="ECO:0000256" key="4">
    <source>
        <dbReference type="ARBA" id="ARBA00023235"/>
    </source>
</evidence>
<evidence type="ECO:0000259" key="8">
    <source>
        <dbReference type="PROSITE" id="PS50059"/>
    </source>
</evidence>
<dbReference type="Proteomes" id="UP000650833">
    <property type="component" value="Unassembled WGS sequence"/>
</dbReference>
<comment type="catalytic activity">
    <reaction evidence="1 5">
        <text>[protein]-peptidylproline (omega=180) = [protein]-peptidylproline (omega=0)</text>
        <dbReference type="Rhea" id="RHEA:16237"/>
        <dbReference type="Rhea" id="RHEA-COMP:10747"/>
        <dbReference type="Rhea" id="RHEA-COMP:10748"/>
        <dbReference type="ChEBI" id="CHEBI:83833"/>
        <dbReference type="ChEBI" id="CHEBI:83834"/>
        <dbReference type="EC" id="5.2.1.8"/>
    </reaction>
</comment>
<dbReference type="Gene3D" id="3.10.50.40">
    <property type="match status" value="1"/>
</dbReference>
<dbReference type="Pfam" id="PF00254">
    <property type="entry name" value="FKBP_C"/>
    <property type="match status" value="1"/>
</dbReference>
<proteinExistence type="predicted"/>
<protein>
    <recommendedName>
        <fullName evidence="2 5">peptidylprolyl isomerase</fullName>
        <ecNumber evidence="2 5">5.2.1.8</ecNumber>
    </recommendedName>
</protein>
<dbReference type="InterPro" id="IPR001179">
    <property type="entry name" value="PPIase_FKBP_dom"/>
</dbReference>
<keyword evidence="4 5" id="KW-0413">Isomerase</keyword>
<organism evidence="9 10">
    <name type="scientific">Mucor plumbeus</name>
    <dbReference type="NCBI Taxonomy" id="97098"/>
    <lineage>
        <taxon>Eukaryota</taxon>
        <taxon>Fungi</taxon>
        <taxon>Fungi incertae sedis</taxon>
        <taxon>Mucoromycota</taxon>
        <taxon>Mucoromycotina</taxon>
        <taxon>Mucoromycetes</taxon>
        <taxon>Mucorales</taxon>
        <taxon>Mucorineae</taxon>
        <taxon>Mucoraceae</taxon>
        <taxon>Mucor</taxon>
    </lineage>
</organism>
<evidence type="ECO:0000256" key="7">
    <source>
        <dbReference type="SAM" id="SignalP"/>
    </source>
</evidence>
<dbReference type="PANTHER" id="PTHR45779">
    <property type="entry name" value="PEPTIDYLPROLYL ISOMERASE"/>
    <property type="match status" value="1"/>
</dbReference>